<organism evidence="1">
    <name type="scientific">uncultured Caudovirales phage</name>
    <dbReference type="NCBI Taxonomy" id="2100421"/>
    <lineage>
        <taxon>Viruses</taxon>
        <taxon>Duplodnaviria</taxon>
        <taxon>Heunggongvirae</taxon>
        <taxon>Uroviricota</taxon>
        <taxon>Caudoviricetes</taxon>
        <taxon>Peduoviridae</taxon>
        <taxon>Maltschvirus</taxon>
        <taxon>Maltschvirus maltsch</taxon>
    </lineage>
</organism>
<name>A0A6J5KV86_9CAUD</name>
<proteinExistence type="predicted"/>
<protein>
    <submittedName>
        <fullName evidence="1">Uncharacterized protein</fullName>
    </submittedName>
</protein>
<evidence type="ECO:0000313" key="1">
    <source>
        <dbReference type="EMBL" id="CAB4126324.1"/>
    </source>
</evidence>
<reference evidence="1" key="1">
    <citation type="submission" date="2020-04" db="EMBL/GenBank/DDBJ databases">
        <authorList>
            <person name="Chiriac C."/>
            <person name="Salcher M."/>
            <person name="Ghai R."/>
            <person name="Kavagutti S V."/>
        </authorList>
    </citation>
    <scope>NUCLEOTIDE SEQUENCE</scope>
</reference>
<accession>A0A6J5KV86</accession>
<sequence>MSQAGIASITKAIPSIPTSFHGNTGIATPVGNVLNVVTANSTVQFVGSGNTLTEDFGISNLILGSSGSSISGALLNYGYGQSSLFSLTSGANNCGYGTNSLNALTSGHANCSYGNGSLENLTTGQTNCAFGNGCFAGIQSSSTGNTGIGYSVLFSVNGISSYNIAIGYQAGSAYRTTESSNILIGSAGVLGESNVMRLGTSGSGNVQVSSCYIAGITGVTVSNPELVTINSSTGQLGIQTLTQNNVLVGGASNSVSSVAPGSNGNVLTSNGTSWTSAAPAQPALVLLSTQTASSSASINFTSFLNAAYTSYKVKFTKVLPATNSQNFYMQVSTNNGSSYLSTAIYGGAYGYCTPSGSAWAINIVFNNADQFTVIDSIPNTAGSSFSGEMNIYNLNEGTEYMGYTNTMYFNSAGTSYTKIGVAGLNAQETVNALKFYFASGNIASGTIELYGVT</sequence>
<dbReference type="EMBL" id="LR796195">
    <property type="protein sequence ID" value="CAB4126324.1"/>
    <property type="molecule type" value="Genomic_DNA"/>
</dbReference>
<gene>
    <name evidence="1" type="ORF">UFOVP88_5</name>
</gene>